<keyword evidence="1" id="KW-0812">Transmembrane</keyword>
<dbReference type="AlphaFoldDB" id="A0A383D4U0"/>
<keyword evidence="1" id="KW-1133">Transmembrane helix</keyword>
<evidence type="ECO:0000256" key="1">
    <source>
        <dbReference type="SAM" id="Phobius"/>
    </source>
</evidence>
<keyword evidence="1" id="KW-0472">Membrane</keyword>
<feature type="non-terminal residue" evidence="2">
    <location>
        <position position="54"/>
    </location>
</feature>
<accession>A0A383D4U0</accession>
<gene>
    <name evidence="2" type="ORF">METZ01_LOCUS492356</name>
</gene>
<organism evidence="2">
    <name type="scientific">marine metagenome</name>
    <dbReference type="NCBI Taxonomy" id="408172"/>
    <lineage>
        <taxon>unclassified sequences</taxon>
        <taxon>metagenomes</taxon>
        <taxon>ecological metagenomes</taxon>
    </lineage>
</organism>
<sequence length="54" mass="5888">VTRQLIFPVVIAFAPLFFFIQLGAKPYLVSNSGSERATSGSGCKIVTFKDKTHV</sequence>
<feature type="non-terminal residue" evidence="2">
    <location>
        <position position="1"/>
    </location>
</feature>
<reference evidence="2" key="1">
    <citation type="submission" date="2018-05" db="EMBL/GenBank/DDBJ databases">
        <authorList>
            <person name="Lanie J.A."/>
            <person name="Ng W.-L."/>
            <person name="Kazmierczak K.M."/>
            <person name="Andrzejewski T.M."/>
            <person name="Davidsen T.M."/>
            <person name="Wayne K.J."/>
            <person name="Tettelin H."/>
            <person name="Glass J.I."/>
            <person name="Rusch D."/>
            <person name="Podicherti R."/>
            <person name="Tsui H.-C.T."/>
            <person name="Winkler M.E."/>
        </authorList>
    </citation>
    <scope>NUCLEOTIDE SEQUENCE</scope>
</reference>
<proteinExistence type="predicted"/>
<dbReference type="EMBL" id="UINC01214321">
    <property type="protein sequence ID" value="SVE39502.1"/>
    <property type="molecule type" value="Genomic_DNA"/>
</dbReference>
<evidence type="ECO:0000313" key="2">
    <source>
        <dbReference type="EMBL" id="SVE39502.1"/>
    </source>
</evidence>
<name>A0A383D4U0_9ZZZZ</name>
<protein>
    <submittedName>
        <fullName evidence="2">Uncharacterized protein</fullName>
    </submittedName>
</protein>
<feature type="transmembrane region" description="Helical" evidence="1">
    <location>
        <begin position="6"/>
        <end position="24"/>
    </location>
</feature>